<dbReference type="STRING" id="1219077.VAZ01S_028_00620"/>
<dbReference type="AlphaFoldDB" id="U3CBG6"/>
<dbReference type="OrthoDB" id="5903300at2"/>
<keyword evidence="1" id="KW-0175">Coiled coil</keyword>
<feature type="coiled-coil region" evidence="1">
    <location>
        <begin position="209"/>
        <end position="301"/>
    </location>
</feature>
<sequence length="534" mass="61325">MKKQQGSIIPLFILVMLSAFVFTYYTYDISRSYLAAKVQINTTREINNLISISGDTLTDINQSIAQLNGLDIDHSKGDWSYDNYEENDVISVVSTVNLTQHRKLTQALPDVSDDGFEVETKTIRAKHYEDLNIIVTISDDSETKYLVNSVKYSLNNALKVLFEHTNSNLTVVPFGYRININGKCWTTFPRGDGFSFQWWEAYYAQLDILDALEQQQQNIDNLIANTRHQIEQKQARIDEIDQLLATTDDPEEIDNLNAEKEALEDEIQELQRQLEDLLNQKEDIDNQVNDQQQTIEDLQSSPTFMKYNELADHYAKSGQNYLYIDNYFDAFLYDHSYDYTEDDARDDALVTEFKPGSLNKLSITKNKYFGNSQTCPSKAVIEETTSYRAFLSTVNQMSFSSPFVSPIQGVNYALKHSFLSNKANRTAVIHLTALTDDKLSEQDQKESDKDILQQFCQTIKKDYIHDVSAKSIFIVNDDSNISEIESLECANLWHDQYSIINIDEFDDDDLLTDRIAYELLQESSSNYIGNINES</sequence>
<evidence type="ECO:0000256" key="2">
    <source>
        <dbReference type="SAM" id="Phobius"/>
    </source>
</evidence>
<reference evidence="3 4" key="1">
    <citation type="submission" date="2013-09" db="EMBL/GenBank/DDBJ databases">
        <title>Whole genome shotgun sequence of Vibrio azureus NBRC 104587.</title>
        <authorList>
            <person name="Isaki S."/>
            <person name="Hosoyama A."/>
            <person name="Numata M."/>
            <person name="Hashimoto M."/>
            <person name="Hosoyama Y."/>
            <person name="Tsuchikane K."/>
            <person name="Noguchi M."/>
            <person name="Hirakata S."/>
            <person name="Ichikawa N."/>
            <person name="Ohji S."/>
            <person name="Yamazoe A."/>
            <person name="Fujita N."/>
        </authorList>
    </citation>
    <scope>NUCLEOTIDE SEQUENCE [LARGE SCALE GENOMIC DNA]</scope>
    <source>
        <strain evidence="3 4">NBRC 104587</strain>
    </source>
</reference>
<name>U3CBG6_9VIBR</name>
<dbReference type="Gene3D" id="1.10.287.1490">
    <property type="match status" value="1"/>
</dbReference>
<dbReference type="Proteomes" id="UP000016567">
    <property type="component" value="Unassembled WGS sequence"/>
</dbReference>
<dbReference type="EMBL" id="BATL01000028">
    <property type="protein sequence ID" value="GAD75708.1"/>
    <property type="molecule type" value="Genomic_DNA"/>
</dbReference>
<dbReference type="RefSeq" id="WP_021709464.1">
    <property type="nucleotide sequence ID" value="NZ_BAOB01000113.1"/>
</dbReference>
<evidence type="ECO:0000313" key="3">
    <source>
        <dbReference type="EMBL" id="GAD75708.1"/>
    </source>
</evidence>
<comment type="caution">
    <text evidence="3">The sequence shown here is derived from an EMBL/GenBank/DDBJ whole genome shotgun (WGS) entry which is preliminary data.</text>
</comment>
<keyword evidence="4" id="KW-1185">Reference proteome</keyword>
<protein>
    <submittedName>
        <fullName evidence="3">Uncharacterized protein</fullName>
    </submittedName>
</protein>
<keyword evidence="2" id="KW-0472">Membrane</keyword>
<organism evidence="3 4">
    <name type="scientific">Vibrio azureus NBRC 104587</name>
    <dbReference type="NCBI Taxonomy" id="1219077"/>
    <lineage>
        <taxon>Bacteria</taxon>
        <taxon>Pseudomonadati</taxon>
        <taxon>Pseudomonadota</taxon>
        <taxon>Gammaproteobacteria</taxon>
        <taxon>Vibrionales</taxon>
        <taxon>Vibrionaceae</taxon>
        <taxon>Vibrio</taxon>
    </lineage>
</organism>
<keyword evidence="2" id="KW-1133">Transmembrane helix</keyword>
<evidence type="ECO:0000313" key="4">
    <source>
        <dbReference type="Proteomes" id="UP000016567"/>
    </source>
</evidence>
<proteinExistence type="predicted"/>
<evidence type="ECO:0000256" key="1">
    <source>
        <dbReference type="SAM" id="Coils"/>
    </source>
</evidence>
<accession>U3CBG6</accession>
<feature type="transmembrane region" description="Helical" evidence="2">
    <location>
        <begin position="7"/>
        <end position="27"/>
    </location>
</feature>
<keyword evidence="2" id="KW-0812">Transmembrane</keyword>
<gene>
    <name evidence="3" type="ORF">VAZ01S_028_00620</name>
</gene>